<gene>
    <name evidence="1" type="ORF">An01g10110</name>
</gene>
<proteinExistence type="predicted"/>
<name>A0AAJ8DXH5_ASPNG</name>
<evidence type="ECO:0000313" key="1">
    <source>
        <dbReference type="RefSeq" id="XP_059599733.1"/>
    </source>
</evidence>
<protein>
    <submittedName>
        <fullName evidence="1">Uncharacterized protein</fullName>
    </submittedName>
</protein>
<dbReference type="VEuPathDB" id="FungiDB:An01g10110"/>
<reference evidence="1" key="1">
    <citation type="submission" date="2025-02" db="EMBL/GenBank/DDBJ databases">
        <authorList>
            <consortium name="NCBI Genome Project"/>
        </authorList>
    </citation>
    <scope>NUCLEOTIDE SEQUENCE</scope>
</reference>
<reference evidence="1" key="2">
    <citation type="submission" date="2025-08" db="UniProtKB">
        <authorList>
            <consortium name="RefSeq"/>
        </authorList>
    </citation>
    <scope>IDENTIFICATION</scope>
</reference>
<dbReference type="RefSeq" id="XP_059599733.1">
    <property type="nucleotide sequence ID" value="XM_059750900.1"/>
</dbReference>
<dbReference type="KEGG" id="ang:An01g10110"/>
<sequence>MTPSQDKVSQVRSTSCLGLPLFSGAERVEQQRKGSQQLRKYAASLQAQLFKLHHAFDLFGRRTNNQFDFDFAEIKDKFLSTYRRDLWAIRRWIINDSSNSGYIKALGGHFKVDPFLYQEDSRYVDRNGKVHQPRTKGIPFGFSMGLILALLRDSGLTLTTLRLHSDSSGTRKTCHSHGLWQS</sequence>
<dbReference type="GeneID" id="84590063"/>
<dbReference type="AlphaFoldDB" id="A0AAJ8DXH5"/>
<organism evidence="1">
    <name type="scientific">Aspergillus niger</name>
    <dbReference type="NCBI Taxonomy" id="5061"/>
    <lineage>
        <taxon>Eukaryota</taxon>
        <taxon>Fungi</taxon>
        <taxon>Dikarya</taxon>
        <taxon>Ascomycota</taxon>
        <taxon>Pezizomycotina</taxon>
        <taxon>Eurotiomycetes</taxon>
        <taxon>Eurotiomycetidae</taxon>
        <taxon>Eurotiales</taxon>
        <taxon>Aspergillaceae</taxon>
        <taxon>Aspergillus</taxon>
        <taxon>Aspergillus subgen. Circumdati</taxon>
    </lineage>
</organism>
<accession>A0AAJ8DXH5</accession>